<evidence type="ECO:0000259" key="1">
    <source>
        <dbReference type="SMART" id="SM00553"/>
    </source>
</evidence>
<dbReference type="AlphaFoldDB" id="A0AAD3T8U3"/>
<dbReference type="Proteomes" id="UP001279734">
    <property type="component" value="Unassembled WGS sequence"/>
</dbReference>
<organism evidence="2 3">
    <name type="scientific">Nepenthes gracilis</name>
    <name type="common">Slender pitcher plant</name>
    <dbReference type="NCBI Taxonomy" id="150966"/>
    <lineage>
        <taxon>Eukaryota</taxon>
        <taxon>Viridiplantae</taxon>
        <taxon>Streptophyta</taxon>
        <taxon>Embryophyta</taxon>
        <taxon>Tracheophyta</taxon>
        <taxon>Spermatophyta</taxon>
        <taxon>Magnoliopsida</taxon>
        <taxon>eudicotyledons</taxon>
        <taxon>Gunneridae</taxon>
        <taxon>Pentapetalae</taxon>
        <taxon>Caryophyllales</taxon>
        <taxon>Nepenthaceae</taxon>
        <taxon>Nepenthes</taxon>
    </lineage>
</organism>
<keyword evidence="3" id="KW-1185">Reference proteome</keyword>
<protein>
    <recommendedName>
        <fullName evidence="1">SEP domain-containing protein</fullName>
    </recommendedName>
</protein>
<dbReference type="InterPro" id="IPR012989">
    <property type="entry name" value="SEP_domain"/>
</dbReference>
<evidence type="ECO:0000313" key="3">
    <source>
        <dbReference type="Proteomes" id="UP001279734"/>
    </source>
</evidence>
<gene>
    <name evidence="2" type="ORF">Nepgr_027588</name>
</gene>
<feature type="domain" description="SEP" evidence="1">
    <location>
        <begin position="142"/>
        <end position="217"/>
    </location>
</feature>
<dbReference type="SUPFAM" id="SSF102848">
    <property type="entry name" value="NSFL1 (p97 ATPase) cofactor p47, SEP domain"/>
    <property type="match status" value="1"/>
</dbReference>
<sequence length="222" mass="24591">MFKFSLSDVDQAAKTLLGETTKPLTIPDSSSIANGVEEKVEANSVILIALETISKATSILESFHQVKITTANPTCVDHIANAYQYIDYSGQGYAEDPYQGPSQGLLCSRILVQDSSKDDDIDALFNRVRQLRAVEWPVDSSSSRSFTRTERLLSAFLKSIRNFEWPKELGLAEWNTHVHVALMRKDENCPNPEKQQVPYQGVGTTLGYNSNAGELKAQYGAI</sequence>
<dbReference type="SMART" id="SM00553">
    <property type="entry name" value="SEP"/>
    <property type="match status" value="1"/>
</dbReference>
<reference evidence="2" key="1">
    <citation type="submission" date="2023-05" db="EMBL/GenBank/DDBJ databases">
        <title>Nepenthes gracilis genome sequencing.</title>
        <authorList>
            <person name="Fukushima K."/>
        </authorList>
    </citation>
    <scope>NUCLEOTIDE SEQUENCE</scope>
    <source>
        <strain evidence="2">SING2019-196</strain>
    </source>
</reference>
<name>A0AAD3T8U3_NEPGR</name>
<comment type="caution">
    <text evidence="2">The sequence shown here is derived from an EMBL/GenBank/DDBJ whole genome shotgun (WGS) entry which is preliminary data.</text>
</comment>
<proteinExistence type="predicted"/>
<evidence type="ECO:0000313" key="2">
    <source>
        <dbReference type="EMBL" id="GMH25745.1"/>
    </source>
</evidence>
<accession>A0AAD3T8U3</accession>
<dbReference type="EMBL" id="BSYO01000030">
    <property type="protein sequence ID" value="GMH25745.1"/>
    <property type="molecule type" value="Genomic_DNA"/>
</dbReference>
<dbReference type="InterPro" id="IPR036241">
    <property type="entry name" value="NSFL1C_SEP_dom_sf"/>
</dbReference>